<protein>
    <submittedName>
        <fullName evidence="2">Unnamed protein product</fullName>
    </submittedName>
</protein>
<reference evidence="2" key="1">
    <citation type="submission" date="2023-04" db="EMBL/GenBank/DDBJ databases">
        <title>Phytophthora fragariaefolia NBRC 109709.</title>
        <authorList>
            <person name="Ichikawa N."/>
            <person name="Sato H."/>
            <person name="Tonouchi N."/>
        </authorList>
    </citation>
    <scope>NUCLEOTIDE SEQUENCE</scope>
    <source>
        <strain evidence="2">NBRC 109709</strain>
    </source>
</reference>
<dbReference type="InterPro" id="IPR054722">
    <property type="entry name" value="PolX-like_BBD"/>
</dbReference>
<keyword evidence="3" id="KW-1185">Reference proteome</keyword>
<sequence>MDADCSWWYFDTASSSHVTGARSHFITFTENTANARNVRGLSSSIISRIAGMATVALVNEVNGEDVTMYIDDVFYVPDAEYGLFSPGLAYEQGFEFDFNQATRSFVISWEGRRVVVAKLHEATWGFQASNTYRNAAVGPEDQPLANYTIAEGVGTLQRWQERMGYICPQYLKTMVDKGLVQGMMLTQRQKDTCDVCHVGKKR</sequence>
<comment type="caution">
    <text evidence="2">The sequence shown here is derived from an EMBL/GenBank/DDBJ whole genome shotgun (WGS) entry which is preliminary data.</text>
</comment>
<feature type="domain" description="Retrovirus-related Pol polyprotein from transposon TNT 1-94-like beta-barrel" evidence="1">
    <location>
        <begin position="8"/>
        <end position="94"/>
    </location>
</feature>
<evidence type="ECO:0000313" key="3">
    <source>
        <dbReference type="Proteomes" id="UP001165121"/>
    </source>
</evidence>
<dbReference type="Pfam" id="PF22936">
    <property type="entry name" value="Pol_BBD"/>
    <property type="match status" value="1"/>
</dbReference>
<organism evidence="2 3">
    <name type="scientific">Phytophthora fragariaefolia</name>
    <dbReference type="NCBI Taxonomy" id="1490495"/>
    <lineage>
        <taxon>Eukaryota</taxon>
        <taxon>Sar</taxon>
        <taxon>Stramenopiles</taxon>
        <taxon>Oomycota</taxon>
        <taxon>Peronosporomycetes</taxon>
        <taxon>Peronosporales</taxon>
        <taxon>Peronosporaceae</taxon>
        <taxon>Phytophthora</taxon>
    </lineage>
</organism>
<dbReference type="EMBL" id="BSXT01000131">
    <property type="protein sequence ID" value="GMF18510.1"/>
    <property type="molecule type" value="Genomic_DNA"/>
</dbReference>
<evidence type="ECO:0000313" key="2">
    <source>
        <dbReference type="EMBL" id="GMF18510.1"/>
    </source>
</evidence>
<dbReference type="AlphaFoldDB" id="A0A9W6TRZ2"/>
<name>A0A9W6TRZ2_9STRA</name>
<dbReference type="OrthoDB" id="127529at2759"/>
<evidence type="ECO:0000259" key="1">
    <source>
        <dbReference type="Pfam" id="PF22936"/>
    </source>
</evidence>
<accession>A0A9W6TRZ2</accession>
<gene>
    <name evidence="2" type="ORF">Pfra01_000164800</name>
</gene>
<dbReference type="Proteomes" id="UP001165121">
    <property type="component" value="Unassembled WGS sequence"/>
</dbReference>
<proteinExistence type="predicted"/>